<reference evidence="1 2" key="2">
    <citation type="journal article" date="2021" name="Genomics">
        <title>High-quality reference genome for Clonorchis sinensis.</title>
        <authorList>
            <person name="Young N.D."/>
            <person name="Stroehlein A.J."/>
            <person name="Kinkar L."/>
            <person name="Wang T."/>
            <person name="Sohn W.M."/>
            <person name="Chang B.C.H."/>
            <person name="Kaur P."/>
            <person name="Weisz D."/>
            <person name="Dudchenko O."/>
            <person name="Aiden E.L."/>
            <person name="Korhonen P.K."/>
            <person name="Gasser R.B."/>
        </authorList>
    </citation>
    <scope>NUCLEOTIDE SEQUENCE [LARGE SCALE GENOMIC DNA]</scope>
    <source>
        <strain evidence="1">Cs-k2</strain>
    </source>
</reference>
<dbReference type="EMBL" id="NIRI02000076">
    <property type="protein sequence ID" value="KAG5441694.1"/>
    <property type="molecule type" value="Genomic_DNA"/>
</dbReference>
<sequence length="90" mass="10374">MSGRPYSGQKGSWQSVLPLLLGNPTGSTRLQLAKMSHTLHGPYLPCRPDTRRQGWHHRVWGHHWRFDWDSCGLGGRCCTRNVPQRRRLEG</sequence>
<protein>
    <submittedName>
        <fullName evidence="1">Uncharacterized protein</fullName>
    </submittedName>
</protein>
<dbReference type="Proteomes" id="UP000286415">
    <property type="component" value="Unassembled WGS sequence"/>
</dbReference>
<accession>A0A8T1LX46</accession>
<reference evidence="1 2" key="1">
    <citation type="journal article" date="2018" name="Biotechnol. Adv.">
        <title>Improved genomic resources and new bioinformatic workflow for the carcinogenic parasite Clonorchis sinensis: Biotechnological implications.</title>
        <authorList>
            <person name="Wang D."/>
            <person name="Korhonen P.K."/>
            <person name="Gasser R.B."/>
            <person name="Young N.D."/>
        </authorList>
    </citation>
    <scope>NUCLEOTIDE SEQUENCE [LARGE SCALE GENOMIC DNA]</scope>
    <source>
        <strain evidence="1">Cs-k2</strain>
    </source>
</reference>
<keyword evidence="2" id="KW-1185">Reference proteome</keyword>
<evidence type="ECO:0000313" key="2">
    <source>
        <dbReference type="Proteomes" id="UP000286415"/>
    </source>
</evidence>
<proteinExistence type="predicted"/>
<organism evidence="1 2">
    <name type="scientific">Clonorchis sinensis</name>
    <name type="common">Chinese liver fluke</name>
    <dbReference type="NCBI Taxonomy" id="79923"/>
    <lineage>
        <taxon>Eukaryota</taxon>
        <taxon>Metazoa</taxon>
        <taxon>Spiralia</taxon>
        <taxon>Lophotrochozoa</taxon>
        <taxon>Platyhelminthes</taxon>
        <taxon>Trematoda</taxon>
        <taxon>Digenea</taxon>
        <taxon>Opisthorchiida</taxon>
        <taxon>Opisthorchiata</taxon>
        <taxon>Opisthorchiidae</taxon>
        <taxon>Clonorchis</taxon>
    </lineage>
</organism>
<gene>
    <name evidence="1" type="ORF">CSKR_200021</name>
</gene>
<dbReference type="AlphaFoldDB" id="A0A8T1LX46"/>
<comment type="caution">
    <text evidence="1">The sequence shown here is derived from an EMBL/GenBank/DDBJ whole genome shotgun (WGS) entry which is preliminary data.</text>
</comment>
<name>A0A8T1LX46_CLOSI</name>
<evidence type="ECO:0000313" key="1">
    <source>
        <dbReference type="EMBL" id="KAG5441694.1"/>
    </source>
</evidence>